<evidence type="ECO:0000313" key="4">
    <source>
        <dbReference type="EMBL" id="KAE8664366.1"/>
    </source>
</evidence>
<dbReference type="GO" id="GO:0008381">
    <property type="term" value="F:mechanosensitive monoatomic ion channel activity"/>
    <property type="evidence" value="ECO:0007669"/>
    <property type="project" value="TreeGrafter"/>
</dbReference>
<dbReference type="GO" id="GO:0005886">
    <property type="term" value="C:plasma membrane"/>
    <property type="evidence" value="ECO:0007669"/>
    <property type="project" value="TreeGrafter"/>
</dbReference>
<dbReference type="InterPro" id="IPR016688">
    <property type="entry name" value="MscS-like_plants/fungi"/>
</dbReference>
<name>A0A6A2XQW4_HIBSY</name>
<comment type="subcellular location">
    <subcellularLocation>
        <location evidence="1">Membrane</location>
        <topology evidence="1">Multi-pass membrane protein</topology>
    </subcellularLocation>
</comment>
<evidence type="ECO:0000256" key="2">
    <source>
        <dbReference type="ARBA" id="ARBA00008017"/>
    </source>
</evidence>
<evidence type="ECO:0000256" key="3">
    <source>
        <dbReference type="SAM" id="MobiDB-lite"/>
    </source>
</evidence>
<feature type="region of interest" description="Disordered" evidence="3">
    <location>
        <begin position="1"/>
        <end position="31"/>
    </location>
</feature>
<sequence>MAEKRSSGGGEVVINAQSEENPKPLNGSAPIETKALDPQQSVSVLPTKSSPILNEISIEKACLTVDKLKNAHFWGLKTWKWCVFVMVMFPEECSSVHMACSILVTWVLLFLDVKRSKTAAKIVDNVTWVLNKFFDRIQESLFYQYIIQTLSGPPLIESAEETAEETTAHLTVHNAKKGIELSTFSYSLYENIYEEDSELADKEVTDEEEAIYVALETGWERKTITNTLSDTNIVVDQLNKLVKAILTVVTFIIWLLLVGKTSETIFQVVIFIFVMHPFDRCVVDDVQDTSRNNRQAEDEIWKHLENSVICHPNHLVAVTEIENDKKLKIVLHCNHTMNFQDFRERNRRRTDLIIELKRITEDLGIRYDLLPEQGNPNQDALDNPDATAYATPDL</sequence>
<dbReference type="GO" id="GO:0050982">
    <property type="term" value="P:detection of mechanical stimulus"/>
    <property type="evidence" value="ECO:0007669"/>
    <property type="project" value="TreeGrafter"/>
</dbReference>
<dbReference type="AlphaFoldDB" id="A0A6A2XQW4"/>
<dbReference type="GO" id="GO:0006820">
    <property type="term" value="P:monoatomic anion transport"/>
    <property type="evidence" value="ECO:0007669"/>
    <property type="project" value="TreeGrafter"/>
</dbReference>
<organism evidence="4 5">
    <name type="scientific">Hibiscus syriacus</name>
    <name type="common">Rose of Sharon</name>
    <dbReference type="NCBI Taxonomy" id="106335"/>
    <lineage>
        <taxon>Eukaryota</taxon>
        <taxon>Viridiplantae</taxon>
        <taxon>Streptophyta</taxon>
        <taxon>Embryophyta</taxon>
        <taxon>Tracheophyta</taxon>
        <taxon>Spermatophyta</taxon>
        <taxon>Magnoliopsida</taxon>
        <taxon>eudicotyledons</taxon>
        <taxon>Gunneridae</taxon>
        <taxon>Pentapetalae</taxon>
        <taxon>rosids</taxon>
        <taxon>malvids</taxon>
        <taxon>Malvales</taxon>
        <taxon>Malvaceae</taxon>
        <taxon>Malvoideae</taxon>
        <taxon>Hibiscus</taxon>
    </lineage>
</organism>
<dbReference type="EMBL" id="VEPZ02001652">
    <property type="protein sequence ID" value="KAE8664366.1"/>
    <property type="molecule type" value="Genomic_DNA"/>
</dbReference>
<gene>
    <name evidence="4" type="ORF">F3Y22_tig00112800pilonHSYRG00073</name>
</gene>
<evidence type="ECO:0000256" key="1">
    <source>
        <dbReference type="ARBA" id="ARBA00004141"/>
    </source>
</evidence>
<comment type="similarity">
    <text evidence="2">Belongs to the MscS (TC 1.A.23) family.</text>
</comment>
<comment type="caution">
    <text evidence="4">The sequence shown here is derived from an EMBL/GenBank/DDBJ whole genome shotgun (WGS) entry which is preliminary data.</text>
</comment>
<feature type="region of interest" description="Disordered" evidence="3">
    <location>
        <begin position="373"/>
        <end position="394"/>
    </location>
</feature>
<dbReference type="Proteomes" id="UP000436088">
    <property type="component" value="Unassembled WGS sequence"/>
</dbReference>
<accession>A0A6A2XQW4</accession>
<evidence type="ECO:0000313" key="5">
    <source>
        <dbReference type="Proteomes" id="UP000436088"/>
    </source>
</evidence>
<dbReference type="PANTHER" id="PTHR31618">
    <property type="entry name" value="MECHANOSENSITIVE ION CHANNEL PROTEIN 5"/>
    <property type="match status" value="1"/>
</dbReference>
<keyword evidence="5" id="KW-1185">Reference proteome</keyword>
<protein>
    <submittedName>
        <fullName evidence="4">Uncharacterized protein</fullName>
    </submittedName>
</protein>
<dbReference type="PANTHER" id="PTHR31618:SF20">
    <property type="entry name" value="MECHANOSENSITIVE ION CHANNEL PROTEIN 10"/>
    <property type="match status" value="1"/>
</dbReference>
<proteinExistence type="inferred from homology"/>
<reference evidence="4" key="1">
    <citation type="submission" date="2019-09" db="EMBL/GenBank/DDBJ databases">
        <title>Draft genome information of white flower Hibiscus syriacus.</title>
        <authorList>
            <person name="Kim Y.-M."/>
        </authorList>
    </citation>
    <scope>NUCLEOTIDE SEQUENCE [LARGE SCALE GENOMIC DNA]</scope>
    <source>
        <strain evidence="4">YM2019G1</strain>
    </source>
</reference>